<keyword evidence="1" id="KW-0175">Coiled coil</keyword>
<sequence length="586" mass="69150">MDSQEKILEKGIEEDSKTTKLYGSKKEVLERLKEIVASDDAPSKAEVDHLKAAFYKILFAERDEQQKAFLEGGGDPNKYTYLPDEEEEAFKAEMILVKEKRQQAFLAQEEQKQDNLKRKEAIIERIKAMITTPEEVNENFSEFKKLQQEWKEIKNIPADKVTEMWRNYQLYVEQFYDLLNLNREAREYDFKKNLEKKTQLCESAEKLTEEEDVVSAFHQLQELHQEYRETGPVEKDVRDEIWNRFKAASTIINKRHLQHFEELRAKEEDNLAKKTALCEQLEDIIKKENTKSSDWEEHTKQIMDLQAEWKEIGFAPKKMNVKIFERFRSGCDEFFTRKGEYFKELKKKYAENLEKKQSLVEQAKSLAKSTDWKATTDKLVALQKEWKTIGIVPKKIGDELWNAFIGACNEFFEARNSAHQGVYSQEKENLKQKRSVIEELKQLYANISEATQEQVKNLTEKYNNIGHVPYRDKDKLYKEYHDVLDNLYSALHISEANKRVDSFKNNIKKVAERGVSALDNERNKLMHRYEKLKQEINTYENNLGFLNISSKKGNSLIDEMNRRIERLKADVEEIKQKIKAIDAENK</sequence>
<dbReference type="AlphaFoldDB" id="A0A096AX03"/>
<dbReference type="RefSeq" id="WP_036856432.1">
    <property type="nucleotide sequence ID" value="NZ_JRNU01000043.1"/>
</dbReference>
<feature type="coiled-coil region" evidence="1">
    <location>
        <begin position="264"/>
        <end position="291"/>
    </location>
</feature>
<evidence type="ECO:0008006" key="4">
    <source>
        <dbReference type="Google" id="ProtNLM"/>
    </source>
</evidence>
<feature type="coiled-coil region" evidence="1">
    <location>
        <begin position="493"/>
        <end position="584"/>
    </location>
</feature>
<gene>
    <name evidence="2" type="ORF">HMPREF9302_08230</name>
</gene>
<dbReference type="Proteomes" id="UP000029614">
    <property type="component" value="Unassembled WGS sequence"/>
</dbReference>
<protein>
    <recommendedName>
        <fullName evidence="4">DUF349 domain-containing protein</fullName>
    </recommendedName>
</protein>
<name>A0A096AX03_9BACT</name>
<proteinExistence type="predicted"/>
<dbReference type="Pfam" id="PF03993">
    <property type="entry name" value="DUF349"/>
    <property type="match status" value="5"/>
</dbReference>
<evidence type="ECO:0000313" key="2">
    <source>
        <dbReference type="EMBL" id="KGF51236.1"/>
    </source>
</evidence>
<evidence type="ECO:0000256" key="1">
    <source>
        <dbReference type="SAM" id="Coils"/>
    </source>
</evidence>
<dbReference type="OrthoDB" id="5422202at2"/>
<feature type="coiled-coil region" evidence="1">
    <location>
        <begin position="423"/>
        <end position="453"/>
    </location>
</feature>
<organism evidence="2 3">
    <name type="scientific">Prevotella amnii DNF00058</name>
    <dbReference type="NCBI Taxonomy" id="1401066"/>
    <lineage>
        <taxon>Bacteria</taxon>
        <taxon>Pseudomonadati</taxon>
        <taxon>Bacteroidota</taxon>
        <taxon>Bacteroidia</taxon>
        <taxon>Bacteroidales</taxon>
        <taxon>Prevotellaceae</taxon>
        <taxon>Prevotella</taxon>
    </lineage>
</organism>
<evidence type="ECO:0000313" key="3">
    <source>
        <dbReference type="Proteomes" id="UP000029614"/>
    </source>
</evidence>
<dbReference type="EMBL" id="JRNU01000043">
    <property type="protein sequence ID" value="KGF51236.1"/>
    <property type="molecule type" value="Genomic_DNA"/>
</dbReference>
<accession>A0A096AX03</accession>
<comment type="caution">
    <text evidence="2">The sequence shown here is derived from an EMBL/GenBank/DDBJ whole genome shotgun (WGS) entry which is preliminary data.</text>
</comment>
<dbReference type="InterPro" id="IPR007139">
    <property type="entry name" value="DUF349"/>
</dbReference>
<reference evidence="2 3" key="1">
    <citation type="submission" date="2014-07" db="EMBL/GenBank/DDBJ databases">
        <authorList>
            <person name="McCorrison J."/>
            <person name="Sanka R."/>
            <person name="Torralba M."/>
            <person name="Gillis M."/>
            <person name="Haft D.H."/>
            <person name="Methe B."/>
            <person name="Sutton G."/>
            <person name="Nelson K.E."/>
        </authorList>
    </citation>
    <scope>NUCLEOTIDE SEQUENCE [LARGE SCALE GENOMIC DNA]</scope>
    <source>
        <strain evidence="2 3">DNF00058</strain>
    </source>
</reference>
<keyword evidence="3" id="KW-1185">Reference proteome</keyword>